<evidence type="ECO:0000256" key="1">
    <source>
        <dbReference type="ARBA" id="ARBA00005187"/>
    </source>
</evidence>
<dbReference type="GO" id="GO:0006529">
    <property type="term" value="P:asparagine biosynthetic process"/>
    <property type="evidence" value="ECO:0007669"/>
    <property type="project" value="InterPro"/>
</dbReference>
<accession>A0A5B8Y9A0</accession>
<dbReference type="PANTHER" id="PTHR43284:SF1">
    <property type="entry name" value="ASPARAGINE SYNTHETASE"/>
    <property type="match status" value="1"/>
</dbReference>
<proteinExistence type="predicted"/>
<comment type="pathway">
    <text evidence="1">Amino-acid biosynthesis; L-asparagine biosynthesis; L-asparagine from L-aspartate (L-Gln route): step 1/1.</text>
</comment>
<accession>A0A4Y6PWD1</accession>
<organism evidence="5 6">
    <name type="scientific">Persicimonas caeni</name>
    <dbReference type="NCBI Taxonomy" id="2292766"/>
    <lineage>
        <taxon>Bacteria</taxon>
        <taxon>Deltaproteobacteria</taxon>
        <taxon>Bradymonadales</taxon>
        <taxon>Bradymonadaceae</taxon>
        <taxon>Persicimonas</taxon>
    </lineage>
</organism>
<evidence type="ECO:0000313" key="5">
    <source>
        <dbReference type="EMBL" id="QDG52626.1"/>
    </source>
</evidence>
<name>A0A4Y6PWD1_PERCE</name>
<evidence type="ECO:0000313" key="6">
    <source>
        <dbReference type="Proteomes" id="UP000315995"/>
    </source>
</evidence>
<evidence type="ECO:0000259" key="4">
    <source>
        <dbReference type="Pfam" id="PF00733"/>
    </source>
</evidence>
<dbReference type="SUPFAM" id="SSF52402">
    <property type="entry name" value="Adenine nucleotide alpha hydrolases-like"/>
    <property type="match status" value="1"/>
</dbReference>
<dbReference type="GO" id="GO:0005829">
    <property type="term" value="C:cytosol"/>
    <property type="evidence" value="ECO:0007669"/>
    <property type="project" value="TreeGrafter"/>
</dbReference>
<feature type="domain" description="Asparagine synthetase" evidence="4">
    <location>
        <begin position="252"/>
        <end position="371"/>
    </location>
</feature>
<feature type="domain" description="Asparagine synthetase" evidence="4">
    <location>
        <begin position="474"/>
        <end position="598"/>
    </location>
</feature>
<dbReference type="OrthoDB" id="5485902at2"/>
<sequence>MSYNRMTQLDVYIEPIGATERASGAWLYGASRGKSEGRGAHCIIGGFAVELRAGGSSSSSVGAWSGGAFGWVGSAHNIDELAGACGLDGEACLGQVLKAGIEQFGGRFLERLEGPIAAVVADQRLRLVRWRRDRFGHVPTQYRLTERQGLWIGTELLDLYDSRQRQLEQNPSRLASHLAFAWDDAGEEDFLVGVSRLKPAHELRVHVGRRLETTASRYWNPTHEDTAKSGKTWLEEMRQALRINLQSTAGRGGRVAIALSSGLDSGLLAAIMARMPNLNPVAATKSFPSYPEFDESVAAARLASELGLEHHQIELESDEPTDALLEAPQSFWGLGPYFHPGETYETIFLERARDITGATAIVGGHGGEFAVQARGIRRRDPLLNMVDALPLSSGEVLRQFIEKGFDSYWELRSRQQILHRLNYGFMPFDLLLGFLYPSVLVSVLRKYTSPTGPLEGWSYEMSRRMAWRKYVRTGLVRHSPYLSKRVFELGINVPPELCTSFQESDYRPVMRRLCNGLLPEDLCSKPKHGLFCPFVRAKMEAQERKLLDLAWDAYSTSPVVERLLDYRSLSDFISRYLKASRQSRTRQLPGSLILWLPLAAMAWSRGSNHTPQCMS</sequence>
<dbReference type="Proteomes" id="UP000315995">
    <property type="component" value="Chromosome"/>
</dbReference>
<evidence type="ECO:0000256" key="2">
    <source>
        <dbReference type="ARBA" id="ARBA00012737"/>
    </source>
</evidence>
<dbReference type="GO" id="GO:0004066">
    <property type="term" value="F:asparagine synthase (glutamine-hydrolyzing) activity"/>
    <property type="evidence" value="ECO:0007669"/>
    <property type="project" value="UniProtKB-EC"/>
</dbReference>
<gene>
    <name evidence="5" type="ORF">FIV42_18345</name>
</gene>
<keyword evidence="6" id="KW-1185">Reference proteome</keyword>
<reference evidence="5 6" key="1">
    <citation type="submission" date="2019-06" db="EMBL/GenBank/DDBJ databases">
        <title>Persicimonas caeni gen. nov., sp. nov., a predatory bacterium isolated from solar saltern.</title>
        <authorList>
            <person name="Wang S."/>
        </authorList>
    </citation>
    <scope>NUCLEOTIDE SEQUENCE [LARGE SCALE GENOMIC DNA]</scope>
    <source>
        <strain evidence="5 6">YN101</strain>
    </source>
</reference>
<dbReference type="InterPro" id="IPR014729">
    <property type="entry name" value="Rossmann-like_a/b/a_fold"/>
</dbReference>
<dbReference type="InterPro" id="IPR001962">
    <property type="entry name" value="Asn_synthase"/>
</dbReference>
<dbReference type="InterPro" id="IPR051786">
    <property type="entry name" value="ASN_synthetase/amidase"/>
</dbReference>
<dbReference type="Gene3D" id="3.60.20.10">
    <property type="entry name" value="Glutamine Phosphoribosylpyrophosphate, subunit 1, domain 1"/>
    <property type="match status" value="1"/>
</dbReference>
<dbReference type="Gene3D" id="3.40.50.620">
    <property type="entry name" value="HUPs"/>
    <property type="match status" value="1"/>
</dbReference>
<evidence type="ECO:0000256" key="3">
    <source>
        <dbReference type="ARBA" id="ARBA00048741"/>
    </source>
</evidence>
<dbReference type="AlphaFoldDB" id="A0A4Y6PWD1"/>
<dbReference type="EC" id="6.3.5.4" evidence="2"/>
<dbReference type="InterPro" id="IPR029055">
    <property type="entry name" value="Ntn_hydrolases_N"/>
</dbReference>
<protein>
    <recommendedName>
        <fullName evidence="2">asparagine synthase (glutamine-hydrolyzing)</fullName>
        <ecNumber evidence="2">6.3.5.4</ecNumber>
    </recommendedName>
</protein>
<dbReference type="SUPFAM" id="SSF56235">
    <property type="entry name" value="N-terminal nucleophile aminohydrolases (Ntn hydrolases)"/>
    <property type="match status" value="1"/>
</dbReference>
<dbReference type="EMBL" id="CP041186">
    <property type="protein sequence ID" value="QDG52626.1"/>
    <property type="molecule type" value="Genomic_DNA"/>
</dbReference>
<comment type="catalytic activity">
    <reaction evidence="3">
        <text>L-aspartate + L-glutamine + ATP + H2O = L-asparagine + L-glutamate + AMP + diphosphate + H(+)</text>
        <dbReference type="Rhea" id="RHEA:12228"/>
        <dbReference type="ChEBI" id="CHEBI:15377"/>
        <dbReference type="ChEBI" id="CHEBI:15378"/>
        <dbReference type="ChEBI" id="CHEBI:29985"/>
        <dbReference type="ChEBI" id="CHEBI:29991"/>
        <dbReference type="ChEBI" id="CHEBI:30616"/>
        <dbReference type="ChEBI" id="CHEBI:33019"/>
        <dbReference type="ChEBI" id="CHEBI:58048"/>
        <dbReference type="ChEBI" id="CHEBI:58359"/>
        <dbReference type="ChEBI" id="CHEBI:456215"/>
        <dbReference type="EC" id="6.3.5.4"/>
    </reaction>
</comment>
<dbReference type="PANTHER" id="PTHR43284">
    <property type="entry name" value="ASPARAGINE SYNTHETASE (GLUTAMINE-HYDROLYZING)"/>
    <property type="match status" value="1"/>
</dbReference>
<dbReference type="Pfam" id="PF00733">
    <property type="entry name" value="Asn_synthase"/>
    <property type="match status" value="2"/>
</dbReference>